<dbReference type="PROSITE" id="PS51837">
    <property type="entry name" value="LITAF"/>
    <property type="match status" value="1"/>
</dbReference>
<dbReference type="Proteomes" id="UP001519460">
    <property type="component" value="Unassembled WGS sequence"/>
</dbReference>
<evidence type="ECO:0000259" key="9">
    <source>
        <dbReference type="PROSITE" id="PS51837"/>
    </source>
</evidence>
<dbReference type="PANTHER" id="PTHR23292:SF6">
    <property type="entry name" value="FI16602P1-RELATED"/>
    <property type="match status" value="1"/>
</dbReference>
<sequence>MTSKVQPGDVNAPLPPPDPSIYGNVFDPPPAAYPADAGSTVPPVPPPHLYPGAQQPFGFTGVQVNIPTTAMLLSASTVPTQVQCMYCNANITTVTTKVATGATYFRAAILIIALAPTLTPVVYTQAASTDRVPGVNLAGQSPTDSNHCAGVVGTAARMPALARPQPTLRPPQTLTIKGVFTTSCTAHTLCSKSVFDFYSDRASSKRAGSHQHVSTNTSGLSFLPLHHHYSDDKRCRQENLSSDSCPAHLLLSGGWVSAAVPVGRLEGNCSHVSQLSTTTGQTPAIHGTKRKEPLYMEKSPETDFRLGGGTRMIKNPDVNTPVSITEYLTAKHLSPIAMSNSKISPDAAYPPLPPPAYSESTTGTSAPPPPPGIPGYGVQGATTAVYVTQPGALGPQNGSIVRFRDFPVTVICQHCQATITTSTHYSTGTFTWVSAGIVCLVGCWLGCCLIPFCLDYCKDVCHTCPNCRGIVGRFNRLS</sequence>
<proteinExistence type="inferred from homology"/>
<evidence type="ECO:0000256" key="4">
    <source>
        <dbReference type="ARBA" id="ARBA00005975"/>
    </source>
</evidence>
<comment type="subcellular location">
    <subcellularLocation>
        <location evidence="2">Endosome membrane</location>
        <topology evidence="2">Peripheral membrane protein</topology>
    </subcellularLocation>
    <subcellularLocation>
        <location evidence="1">Late endosome membrane</location>
    </subcellularLocation>
    <subcellularLocation>
        <location evidence="3">Lysosome membrane</location>
        <topology evidence="3">Peripheral membrane protein</topology>
        <orientation evidence="3">Cytoplasmic side</orientation>
    </subcellularLocation>
</comment>
<keyword evidence="6" id="KW-0862">Zinc</keyword>
<reference evidence="10 11" key="1">
    <citation type="journal article" date="2023" name="Sci. Data">
        <title>Genome assembly of the Korean intertidal mud-creeper Batillaria attramentaria.</title>
        <authorList>
            <person name="Patra A.K."/>
            <person name="Ho P.T."/>
            <person name="Jun S."/>
            <person name="Lee S.J."/>
            <person name="Kim Y."/>
            <person name="Won Y.J."/>
        </authorList>
    </citation>
    <scope>NUCLEOTIDE SEQUENCE [LARGE SCALE GENOMIC DNA]</scope>
    <source>
        <strain evidence="10">Wonlab-2016</strain>
    </source>
</reference>
<feature type="domain" description="LITAF" evidence="9">
    <location>
        <begin position="388"/>
        <end position="476"/>
    </location>
</feature>
<accession>A0ABD0J082</accession>
<dbReference type="GO" id="GO:0005765">
    <property type="term" value="C:lysosomal membrane"/>
    <property type="evidence" value="ECO:0007669"/>
    <property type="project" value="UniProtKB-SubCell"/>
</dbReference>
<evidence type="ECO:0000256" key="7">
    <source>
        <dbReference type="ARBA" id="ARBA00023136"/>
    </source>
</evidence>
<protein>
    <recommendedName>
        <fullName evidence="9">LITAF domain-containing protein</fullName>
    </recommendedName>
</protein>
<dbReference type="InterPro" id="IPR037519">
    <property type="entry name" value="LITAF_fam"/>
</dbReference>
<evidence type="ECO:0000256" key="1">
    <source>
        <dbReference type="ARBA" id="ARBA00004414"/>
    </source>
</evidence>
<evidence type="ECO:0000256" key="2">
    <source>
        <dbReference type="ARBA" id="ARBA00004481"/>
    </source>
</evidence>
<dbReference type="Pfam" id="PF10601">
    <property type="entry name" value="zf-LITAF-like"/>
    <property type="match status" value="1"/>
</dbReference>
<dbReference type="GO" id="GO:0031902">
    <property type="term" value="C:late endosome membrane"/>
    <property type="evidence" value="ECO:0007669"/>
    <property type="project" value="UniProtKB-SubCell"/>
</dbReference>
<evidence type="ECO:0000313" key="10">
    <source>
        <dbReference type="EMBL" id="KAK7443008.1"/>
    </source>
</evidence>
<dbReference type="EMBL" id="JACVVK020000824">
    <property type="protein sequence ID" value="KAK7443008.1"/>
    <property type="molecule type" value="Genomic_DNA"/>
</dbReference>
<evidence type="ECO:0000256" key="5">
    <source>
        <dbReference type="ARBA" id="ARBA00022723"/>
    </source>
</evidence>
<feature type="region of interest" description="Disordered" evidence="8">
    <location>
        <begin position="1"/>
        <end position="28"/>
    </location>
</feature>
<evidence type="ECO:0000256" key="3">
    <source>
        <dbReference type="ARBA" id="ARBA00004630"/>
    </source>
</evidence>
<dbReference type="AlphaFoldDB" id="A0ABD0J082"/>
<dbReference type="InterPro" id="IPR006629">
    <property type="entry name" value="LITAF"/>
</dbReference>
<evidence type="ECO:0000256" key="8">
    <source>
        <dbReference type="SAM" id="MobiDB-lite"/>
    </source>
</evidence>
<keyword evidence="5" id="KW-0479">Metal-binding</keyword>
<keyword evidence="11" id="KW-1185">Reference proteome</keyword>
<dbReference type="PANTHER" id="PTHR23292">
    <property type="entry name" value="LIPOPOLYSACCHARIDE-INDUCED TUMOR NECROSIS FACTOR-ALPHA FACTOR"/>
    <property type="match status" value="1"/>
</dbReference>
<comment type="caution">
    <text evidence="10">The sequence shown here is derived from an EMBL/GenBank/DDBJ whole genome shotgun (WGS) entry which is preliminary data.</text>
</comment>
<dbReference type="GO" id="GO:0046872">
    <property type="term" value="F:metal ion binding"/>
    <property type="evidence" value="ECO:0007669"/>
    <property type="project" value="UniProtKB-KW"/>
</dbReference>
<dbReference type="SMART" id="SM00714">
    <property type="entry name" value="LITAF"/>
    <property type="match status" value="1"/>
</dbReference>
<comment type="similarity">
    <text evidence="4">Belongs to the CDIP1/LITAF family.</text>
</comment>
<keyword evidence="7" id="KW-0472">Membrane</keyword>
<evidence type="ECO:0000313" key="11">
    <source>
        <dbReference type="Proteomes" id="UP001519460"/>
    </source>
</evidence>
<gene>
    <name evidence="10" type="ORF">BaRGS_00040482</name>
</gene>
<organism evidence="10 11">
    <name type="scientific">Batillaria attramentaria</name>
    <dbReference type="NCBI Taxonomy" id="370345"/>
    <lineage>
        <taxon>Eukaryota</taxon>
        <taxon>Metazoa</taxon>
        <taxon>Spiralia</taxon>
        <taxon>Lophotrochozoa</taxon>
        <taxon>Mollusca</taxon>
        <taxon>Gastropoda</taxon>
        <taxon>Caenogastropoda</taxon>
        <taxon>Sorbeoconcha</taxon>
        <taxon>Cerithioidea</taxon>
        <taxon>Batillariidae</taxon>
        <taxon>Batillaria</taxon>
    </lineage>
</organism>
<feature type="region of interest" description="Disordered" evidence="8">
    <location>
        <begin position="349"/>
        <end position="372"/>
    </location>
</feature>
<evidence type="ECO:0000256" key="6">
    <source>
        <dbReference type="ARBA" id="ARBA00022833"/>
    </source>
</evidence>
<name>A0ABD0J082_9CAEN</name>